<dbReference type="EMBL" id="BGPR01072435">
    <property type="protein sequence ID" value="GBO45361.1"/>
    <property type="molecule type" value="Genomic_DNA"/>
</dbReference>
<dbReference type="AlphaFoldDB" id="A0A4Y2X701"/>
<sequence>MSLKLFTFSVSWKFPGTICLNRIVDWDNSSKTLLRPRWPGLDLGTGGSQVRNPIPPKIRRVWGLLHDESYVVAKRPPVGVRRKFGEGCQLRCRPRHLTAVQNYEVRL</sequence>
<gene>
    <name evidence="2" type="ORF">AVEN_148527_1</name>
    <name evidence="1" type="ORF">AVEN_191977_1</name>
</gene>
<reference evidence="1 3" key="1">
    <citation type="journal article" date="2019" name="Sci. Rep.">
        <title>Orb-weaving spider Araneus ventricosus genome elucidates the spidroin gene catalogue.</title>
        <authorList>
            <person name="Kono N."/>
            <person name="Nakamura H."/>
            <person name="Ohtoshi R."/>
            <person name="Moran D.A.P."/>
            <person name="Shinohara A."/>
            <person name="Yoshida Y."/>
            <person name="Fujiwara M."/>
            <person name="Mori M."/>
            <person name="Tomita M."/>
            <person name="Arakawa K."/>
        </authorList>
    </citation>
    <scope>NUCLEOTIDE SEQUENCE [LARGE SCALE GENOMIC DNA]</scope>
</reference>
<evidence type="ECO:0000313" key="2">
    <source>
        <dbReference type="EMBL" id="GBO45361.1"/>
    </source>
</evidence>
<dbReference type="Proteomes" id="UP000499080">
    <property type="component" value="Unassembled WGS sequence"/>
</dbReference>
<organism evidence="1 3">
    <name type="scientific">Araneus ventricosus</name>
    <name type="common">Orbweaver spider</name>
    <name type="synonym">Epeira ventricosa</name>
    <dbReference type="NCBI Taxonomy" id="182803"/>
    <lineage>
        <taxon>Eukaryota</taxon>
        <taxon>Metazoa</taxon>
        <taxon>Ecdysozoa</taxon>
        <taxon>Arthropoda</taxon>
        <taxon>Chelicerata</taxon>
        <taxon>Arachnida</taxon>
        <taxon>Araneae</taxon>
        <taxon>Araneomorphae</taxon>
        <taxon>Entelegynae</taxon>
        <taxon>Araneoidea</taxon>
        <taxon>Araneidae</taxon>
        <taxon>Araneus</taxon>
    </lineage>
</organism>
<keyword evidence="3" id="KW-1185">Reference proteome</keyword>
<evidence type="ECO:0000313" key="1">
    <source>
        <dbReference type="EMBL" id="GBO45351.1"/>
    </source>
</evidence>
<proteinExistence type="predicted"/>
<evidence type="ECO:0000313" key="3">
    <source>
        <dbReference type="Proteomes" id="UP000499080"/>
    </source>
</evidence>
<comment type="caution">
    <text evidence="1">The sequence shown here is derived from an EMBL/GenBank/DDBJ whole genome shotgun (WGS) entry which is preliminary data.</text>
</comment>
<name>A0A4Y2X701_ARAVE</name>
<protein>
    <submittedName>
        <fullName evidence="1">Uncharacterized protein</fullName>
    </submittedName>
</protein>
<dbReference type="EMBL" id="BGPR01072420">
    <property type="protein sequence ID" value="GBO45351.1"/>
    <property type="molecule type" value="Genomic_DNA"/>
</dbReference>
<accession>A0A4Y2X701</accession>